<evidence type="ECO:0000256" key="3">
    <source>
        <dbReference type="ARBA" id="ARBA00022516"/>
    </source>
</evidence>
<dbReference type="GO" id="GO:0009245">
    <property type="term" value="P:lipid A biosynthetic process"/>
    <property type="evidence" value="ECO:0007669"/>
    <property type="project" value="UniProtKB-KW"/>
</dbReference>
<accession>A0AAQ3KX37</accession>
<keyword evidence="6" id="KW-0547">Nucleotide-binding</keyword>
<evidence type="ECO:0000256" key="8">
    <source>
        <dbReference type="ARBA" id="ARBA00022840"/>
    </source>
</evidence>
<dbReference type="Proteomes" id="UP001327560">
    <property type="component" value="Chromosome 7"/>
</dbReference>
<evidence type="ECO:0000256" key="9">
    <source>
        <dbReference type="ARBA" id="ARBA00023098"/>
    </source>
</evidence>
<evidence type="ECO:0000256" key="1">
    <source>
        <dbReference type="ARBA" id="ARBA00004870"/>
    </source>
</evidence>
<evidence type="ECO:0000256" key="7">
    <source>
        <dbReference type="ARBA" id="ARBA00022777"/>
    </source>
</evidence>
<evidence type="ECO:0000313" key="10">
    <source>
        <dbReference type="EMBL" id="WOL15157.1"/>
    </source>
</evidence>
<name>A0AAQ3KX37_9LILI</name>
<dbReference type="InterPro" id="IPR003758">
    <property type="entry name" value="LpxK"/>
</dbReference>
<dbReference type="AlphaFoldDB" id="A0AAQ3KX37"/>
<keyword evidence="9" id="KW-0443">Lipid metabolism</keyword>
<evidence type="ECO:0000313" key="11">
    <source>
        <dbReference type="Proteomes" id="UP001327560"/>
    </source>
</evidence>
<dbReference type="GO" id="GO:0009029">
    <property type="term" value="F:lipid-A 4'-kinase activity"/>
    <property type="evidence" value="ECO:0007669"/>
    <property type="project" value="UniProtKB-EC"/>
</dbReference>
<evidence type="ECO:0000256" key="4">
    <source>
        <dbReference type="ARBA" id="ARBA00022556"/>
    </source>
</evidence>
<keyword evidence="4" id="KW-0441">Lipid A biosynthesis</keyword>
<proteinExistence type="predicted"/>
<dbReference type="EMBL" id="CP136896">
    <property type="protein sequence ID" value="WOL15157.1"/>
    <property type="molecule type" value="Genomic_DNA"/>
</dbReference>
<evidence type="ECO:0000256" key="2">
    <source>
        <dbReference type="ARBA" id="ARBA00012071"/>
    </source>
</evidence>
<comment type="pathway">
    <text evidence="1">Glycolipid biosynthesis; lipid IV(A) biosynthesis; lipid IV(A) from (3R)-3-hydroxytetradecanoyl-[acyl-carrier-protein] and UDP-N-acetyl-alpha-D-glucosamine: step 6/6.</text>
</comment>
<dbReference type="Pfam" id="PF02606">
    <property type="entry name" value="LpxK"/>
    <property type="match status" value="1"/>
</dbReference>
<dbReference type="EC" id="2.7.1.130" evidence="2"/>
<keyword evidence="3" id="KW-0444">Lipid biosynthesis</keyword>
<keyword evidence="5" id="KW-0808">Transferase</keyword>
<keyword evidence="7" id="KW-0418">Kinase</keyword>
<dbReference type="GO" id="GO:0016020">
    <property type="term" value="C:membrane"/>
    <property type="evidence" value="ECO:0007669"/>
    <property type="project" value="GOC"/>
</dbReference>
<keyword evidence="8" id="KW-0067">ATP-binding</keyword>
<evidence type="ECO:0000256" key="5">
    <source>
        <dbReference type="ARBA" id="ARBA00022679"/>
    </source>
</evidence>
<evidence type="ECO:0000256" key="6">
    <source>
        <dbReference type="ARBA" id="ARBA00022741"/>
    </source>
</evidence>
<gene>
    <name evidence="10" type="ORF">Cni_G23938</name>
</gene>
<dbReference type="GO" id="GO:0005524">
    <property type="term" value="F:ATP binding"/>
    <property type="evidence" value="ECO:0007669"/>
    <property type="project" value="UniProtKB-KW"/>
</dbReference>
<keyword evidence="11" id="KW-1185">Reference proteome</keyword>
<protein>
    <recommendedName>
        <fullName evidence="2">tetraacyldisaccharide 4'-kinase</fullName>
        <ecNumber evidence="2">2.7.1.130</ecNumber>
    </recommendedName>
</protein>
<reference evidence="10 11" key="1">
    <citation type="submission" date="2023-10" db="EMBL/GenBank/DDBJ databases">
        <title>Chromosome-scale genome assembly provides insights into flower coloration mechanisms of Canna indica.</title>
        <authorList>
            <person name="Li C."/>
        </authorList>
    </citation>
    <scope>NUCLEOTIDE SEQUENCE [LARGE SCALE GENOMIC DNA]</scope>
    <source>
        <tissue evidence="10">Flower</tissue>
    </source>
</reference>
<dbReference type="PANTHER" id="PTHR42724:SF1">
    <property type="entry name" value="TETRAACYLDISACCHARIDE 4'-KINASE, MITOCHONDRIAL-RELATED"/>
    <property type="match status" value="1"/>
</dbReference>
<organism evidence="10 11">
    <name type="scientific">Canna indica</name>
    <name type="common">Indian-shot</name>
    <dbReference type="NCBI Taxonomy" id="4628"/>
    <lineage>
        <taxon>Eukaryota</taxon>
        <taxon>Viridiplantae</taxon>
        <taxon>Streptophyta</taxon>
        <taxon>Embryophyta</taxon>
        <taxon>Tracheophyta</taxon>
        <taxon>Spermatophyta</taxon>
        <taxon>Magnoliopsida</taxon>
        <taxon>Liliopsida</taxon>
        <taxon>Zingiberales</taxon>
        <taxon>Cannaceae</taxon>
        <taxon>Canna</taxon>
    </lineage>
</organism>
<sequence>MLNLHLEMEKLVLLSWMMECRQHWSMLRDVEIVMLNGLMPWGNTHLFPRGSLREPLEALCRADIIVVHHADLVPDRNLTIIESKLHLLNASCIVFFSSLAPSHFFEVKNQHSKLPLSSVCNRVVLCVSAIGFPDAFIQTVGKIGPSHVDRLDFGDHHFIQIYDIEMIKRRICELKDRFNEEVIAVVTEKDYNRDPFILKELHNFDVFILCSTFQIMPLKGRSEEIFRTKLKELIIAKYGRMIT</sequence>
<dbReference type="PANTHER" id="PTHR42724">
    <property type="entry name" value="TETRAACYLDISACCHARIDE 4'-KINASE"/>
    <property type="match status" value="1"/>
</dbReference>